<dbReference type="EMBL" id="CATQJA010002655">
    <property type="protein sequence ID" value="CAJ0578848.1"/>
    <property type="molecule type" value="Genomic_DNA"/>
</dbReference>
<keyword evidence="3" id="KW-1185">Reference proteome</keyword>
<reference evidence="2" key="1">
    <citation type="submission" date="2023-06" db="EMBL/GenBank/DDBJ databases">
        <authorList>
            <person name="Delattre M."/>
        </authorList>
    </citation>
    <scope>NUCLEOTIDE SEQUENCE</scope>
    <source>
        <strain evidence="2">AF72</strain>
    </source>
</reference>
<gene>
    <name evidence="2" type="ORF">MSPICULIGERA_LOCUS17088</name>
</gene>
<accession>A0AA36D0M4</accession>
<feature type="region of interest" description="Disordered" evidence="1">
    <location>
        <begin position="1"/>
        <end position="22"/>
    </location>
</feature>
<feature type="region of interest" description="Disordered" evidence="1">
    <location>
        <begin position="107"/>
        <end position="127"/>
    </location>
</feature>
<feature type="compositionally biased region" description="Low complexity" evidence="1">
    <location>
        <begin position="1"/>
        <end position="16"/>
    </location>
</feature>
<sequence length="127" mass="13986">MAVRLSSGLSPPSWLLRDTRADADGPIIDRTGSWASKTCDTLDQELKEPAEEEGRDLVKEKMADRSRLMILLLDVMTSPFCQDSRRPLSQGGRTMIERSSATFTAVSRPGGLSVKPMDKTPPDFSIC</sequence>
<proteinExistence type="predicted"/>
<organism evidence="2 3">
    <name type="scientific">Mesorhabditis spiculigera</name>
    <dbReference type="NCBI Taxonomy" id="96644"/>
    <lineage>
        <taxon>Eukaryota</taxon>
        <taxon>Metazoa</taxon>
        <taxon>Ecdysozoa</taxon>
        <taxon>Nematoda</taxon>
        <taxon>Chromadorea</taxon>
        <taxon>Rhabditida</taxon>
        <taxon>Rhabditina</taxon>
        <taxon>Rhabditomorpha</taxon>
        <taxon>Rhabditoidea</taxon>
        <taxon>Rhabditidae</taxon>
        <taxon>Mesorhabditinae</taxon>
        <taxon>Mesorhabditis</taxon>
    </lineage>
</organism>
<protein>
    <submittedName>
        <fullName evidence="2">Uncharacterized protein</fullName>
    </submittedName>
</protein>
<name>A0AA36D0M4_9BILA</name>
<dbReference type="AlphaFoldDB" id="A0AA36D0M4"/>
<evidence type="ECO:0000313" key="2">
    <source>
        <dbReference type="EMBL" id="CAJ0578848.1"/>
    </source>
</evidence>
<comment type="caution">
    <text evidence="2">The sequence shown here is derived from an EMBL/GenBank/DDBJ whole genome shotgun (WGS) entry which is preliminary data.</text>
</comment>
<feature type="non-terminal residue" evidence="2">
    <location>
        <position position="127"/>
    </location>
</feature>
<evidence type="ECO:0000256" key="1">
    <source>
        <dbReference type="SAM" id="MobiDB-lite"/>
    </source>
</evidence>
<dbReference type="Proteomes" id="UP001177023">
    <property type="component" value="Unassembled WGS sequence"/>
</dbReference>
<evidence type="ECO:0000313" key="3">
    <source>
        <dbReference type="Proteomes" id="UP001177023"/>
    </source>
</evidence>